<keyword evidence="4" id="KW-1185">Reference proteome</keyword>
<protein>
    <recommendedName>
        <fullName evidence="2">DUF7597 domain-containing protein</fullName>
    </recommendedName>
</protein>
<evidence type="ECO:0000259" key="2">
    <source>
        <dbReference type="Pfam" id="PF24530"/>
    </source>
</evidence>
<name>A0A8J5QSW5_ZIZPA</name>
<proteinExistence type="predicted"/>
<organism evidence="3 4">
    <name type="scientific">Zizania palustris</name>
    <name type="common">Northern wild rice</name>
    <dbReference type="NCBI Taxonomy" id="103762"/>
    <lineage>
        <taxon>Eukaryota</taxon>
        <taxon>Viridiplantae</taxon>
        <taxon>Streptophyta</taxon>
        <taxon>Embryophyta</taxon>
        <taxon>Tracheophyta</taxon>
        <taxon>Spermatophyta</taxon>
        <taxon>Magnoliopsida</taxon>
        <taxon>Liliopsida</taxon>
        <taxon>Poales</taxon>
        <taxon>Poaceae</taxon>
        <taxon>BOP clade</taxon>
        <taxon>Oryzoideae</taxon>
        <taxon>Oryzeae</taxon>
        <taxon>Zizaniinae</taxon>
        <taxon>Zizania</taxon>
    </lineage>
</organism>
<dbReference type="EMBL" id="JAAALK010002057">
    <property type="protein sequence ID" value="KAG8037916.1"/>
    <property type="molecule type" value="Genomic_DNA"/>
</dbReference>
<accession>A0A8J5QSW5</accession>
<dbReference type="Proteomes" id="UP000729402">
    <property type="component" value="Unassembled WGS sequence"/>
</dbReference>
<dbReference type="AlphaFoldDB" id="A0A8J5QSW5"/>
<gene>
    <name evidence="3" type="ORF">GUJ93_ZPchr0024g29065</name>
</gene>
<feature type="region of interest" description="Disordered" evidence="1">
    <location>
        <begin position="423"/>
        <end position="490"/>
    </location>
</feature>
<reference evidence="3" key="2">
    <citation type="submission" date="2021-02" db="EMBL/GenBank/DDBJ databases">
        <authorList>
            <person name="Kimball J.A."/>
            <person name="Haas M.W."/>
            <person name="Macchietto M."/>
            <person name="Kono T."/>
            <person name="Duquette J."/>
            <person name="Shao M."/>
        </authorList>
    </citation>
    <scope>NUCLEOTIDE SEQUENCE</scope>
    <source>
        <tissue evidence="3">Fresh leaf tissue</tissue>
    </source>
</reference>
<dbReference type="OrthoDB" id="694614at2759"/>
<evidence type="ECO:0000313" key="4">
    <source>
        <dbReference type="Proteomes" id="UP000729402"/>
    </source>
</evidence>
<sequence length="490" mass="53861">MDLVSGSSHFAFPPQGAINHGQAQYCNASTQKRTHHRNCGSNTTTLVPISTAFARLRSNLSFPTPKSFDSSRVSSSASTLCAIHNCVHTAFRGRRRFCESFKWMPKLSSSSSPQKSLFLKHPSPPVLLLPPPQNLGASPAVMANFPIDPIMYVPRGGVLIDGGGPLRKSRCVVTLSGQHVKKNEDMAIAICDEAFTALERHEFLLHMHHHITQLLFWQSEDTSVCRVLAKVLVDNTLDIPRSITIKSCHSMDGDGRSWTFPVYIISNELADGFPGDEDDLPPNGGNPHPFNGEVFPGEPAWVQQWVDDQMINVPFHHAPAGDQAAPAEPFIIEPMEEEAQWNQWPEHHVHAQPAPQAQDELSIEVSGLSIGLQSGSTNISGNNSSLMAFAQSVEQPMQEMVPRALSPTVQTRPPIKFFYSRRTRAPATGRKEAGKPSPVKAIGSSSRNDKGKSIMPNQPTLQDFLNATQEDEGNYQTSKGRGIVIREEED</sequence>
<dbReference type="Pfam" id="PF24530">
    <property type="entry name" value="DUF7597"/>
    <property type="match status" value="1"/>
</dbReference>
<feature type="compositionally biased region" description="Polar residues" evidence="1">
    <location>
        <begin position="455"/>
        <end position="479"/>
    </location>
</feature>
<dbReference type="InterPro" id="IPR056018">
    <property type="entry name" value="DUF7597"/>
</dbReference>
<comment type="caution">
    <text evidence="3">The sequence shown here is derived from an EMBL/GenBank/DDBJ whole genome shotgun (WGS) entry which is preliminary data.</text>
</comment>
<feature type="domain" description="DUF7597" evidence="2">
    <location>
        <begin position="148"/>
        <end position="214"/>
    </location>
</feature>
<evidence type="ECO:0000313" key="3">
    <source>
        <dbReference type="EMBL" id="KAG8037916.1"/>
    </source>
</evidence>
<evidence type="ECO:0000256" key="1">
    <source>
        <dbReference type="SAM" id="MobiDB-lite"/>
    </source>
</evidence>
<reference evidence="3" key="1">
    <citation type="journal article" date="2021" name="bioRxiv">
        <title>Whole Genome Assembly and Annotation of Northern Wild Rice, Zizania palustris L., Supports a Whole Genome Duplication in the Zizania Genus.</title>
        <authorList>
            <person name="Haas M."/>
            <person name="Kono T."/>
            <person name="Macchietto M."/>
            <person name="Millas R."/>
            <person name="McGilp L."/>
            <person name="Shao M."/>
            <person name="Duquette J."/>
            <person name="Hirsch C.N."/>
            <person name="Kimball J."/>
        </authorList>
    </citation>
    <scope>NUCLEOTIDE SEQUENCE</scope>
    <source>
        <tissue evidence="3">Fresh leaf tissue</tissue>
    </source>
</reference>
<dbReference type="PANTHER" id="PTHR33075">
    <property type="entry name" value="OS02G0499800 PROTEIN"/>
    <property type="match status" value="1"/>
</dbReference>